<dbReference type="Proteomes" id="UP000219050">
    <property type="component" value="Plasmid pDY25-A"/>
</dbReference>
<dbReference type="GO" id="GO:0003700">
    <property type="term" value="F:DNA-binding transcription factor activity"/>
    <property type="evidence" value="ECO:0007669"/>
    <property type="project" value="InterPro"/>
</dbReference>
<name>A0A291M475_9RHOB</name>
<dbReference type="Gene3D" id="1.10.10.10">
    <property type="entry name" value="Winged helix-like DNA-binding domain superfamily/Winged helix DNA-binding domain"/>
    <property type="match status" value="1"/>
</dbReference>
<evidence type="ECO:0000256" key="1">
    <source>
        <dbReference type="ARBA" id="ARBA00009437"/>
    </source>
</evidence>
<dbReference type="PANTHER" id="PTHR30126:SF99">
    <property type="entry name" value="TRANSCRIPTIONAL REGULATOR LYSR FAMILY"/>
    <property type="match status" value="1"/>
</dbReference>
<dbReference type="EMBL" id="CP021405">
    <property type="protein sequence ID" value="ATI43618.1"/>
    <property type="molecule type" value="Genomic_DNA"/>
</dbReference>
<dbReference type="AlphaFoldDB" id="A0A291M475"/>
<dbReference type="InterPro" id="IPR005119">
    <property type="entry name" value="LysR_subst-bd"/>
</dbReference>
<comment type="similarity">
    <text evidence="1">Belongs to the LysR transcriptional regulatory family.</text>
</comment>
<dbReference type="CDD" id="cd05466">
    <property type="entry name" value="PBP2_LTTR_substrate"/>
    <property type="match status" value="1"/>
</dbReference>
<dbReference type="SUPFAM" id="SSF53850">
    <property type="entry name" value="Periplasmic binding protein-like II"/>
    <property type="match status" value="1"/>
</dbReference>
<keyword evidence="7" id="KW-1185">Reference proteome</keyword>
<keyword evidence="2" id="KW-0805">Transcription regulation</keyword>
<dbReference type="PANTHER" id="PTHR30126">
    <property type="entry name" value="HTH-TYPE TRANSCRIPTIONAL REGULATOR"/>
    <property type="match status" value="1"/>
</dbReference>
<dbReference type="Pfam" id="PF03466">
    <property type="entry name" value="LysR_substrate"/>
    <property type="match status" value="1"/>
</dbReference>
<evidence type="ECO:0000259" key="5">
    <source>
        <dbReference type="PROSITE" id="PS50931"/>
    </source>
</evidence>
<proteinExistence type="inferred from homology"/>
<feature type="domain" description="HTH lysR-type" evidence="5">
    <location>
        <begin position="2"/>
        <end position="59"/>
    </location>
</feature>
<organism evidence="6 7">
    <name type="scientific">Pacificitalea manganoxidans</name>
    <dbReference type="NCBI Taxonomy" id="1411902"/>
    <lineage>
        <taxon>Bacteria</taxon>
        <taxon>Pseudomonadati</taxon>
        <taxon>Pseudomonadota</taxon>
        <taxon>Alphaproteobacteria</taxon>
        <taxon>Rhodobacterales</taxon>
        <taxon>Paracoccaceae</taxon>
        <taxon>Pacificitalea</taxon>
    </lineage>
</organism>
<dbReference type="SUPFAM" id="SSF46785">
    <property type="entry name" value="Winged helix' DNA-binding domain"/>
    <property type="match status" value="1"/>
</dbReference>
<keyword evidence="6" id="KW-0614">Plasmid</keyword>
<dbReference type="InterPro" id="IPR000847">
    <property type="entry name" value="LysR_HTH_N"/>
</dbReference>
<keyword evidence="3" id="KW-0238">DNA-binding</keyword>
<dbReference type="PROSITE" id="PS50931">
    <property type="entry name" value="HTH_LYSR"/>
    <property type="match status" value="1"/>
</dbReference>
<dbReference type="Pfam" id="PF00126">
    <property type="entry name" value="HTH_1"/>
    <property type="match status" value="1"/>
</dbReference>
<dbReference type="InterPro" id="IPR036390">
    <property type="entry name" value="WH_DNA-bd_sf"/>
</dbReference>
<gene>
    <name evidence="6" type="ORF">CBW24_15835</name>
</gene>
<dbReference type="InterPro" id="IPR036388">
    <property type="entry name" value="WH-like_DNA-bd_sf"/>
</dbReference>
<geneLocation type="plasmid" evidence="7">
    <name>pdy25-a</name>
</geneLocation>
<dbReference type="GO" id="GO:0000976">
    <property type="term" value="F:transcription cis-regulatory region binding"/>
    <property type="evidence" value="ECO:0007669"/>
    <property type="project" value="TreeGrafter"/>
</dbReference>
<dbReference type="OrthoDB" id="9811588at2"/>
<evidence type="ECO:0000256" key="4">
    <source>
        <dbReference type="ARBA" id="ARBA00023163"/>
    </source>
</evidence>
<dbReference type="RefSeq" id="WP_097374360.1">
    <property type="nucleotide sequence ID" value="NZ_CP021405.1"/>
</dbReference>
<evidence type="ECO:0000313" key="7">
    <source>
        <dbReference type="Proteomes" id="UP000219050"/>
    </source>
</evidence>
<evidence type="ECO:0000256" key="3">
    <source>
        <dbReference type="ARBA" id="ARBA00023125"/>
    </source>
</evidence>
<keyword evidence="4" id="KW-0804">Transcription</keyword>
<evidence type="ECO:0000256" key="2">
    <source>
        <dbReference type="ARBA" id="ARBA00023015"/>
    </source>
</evidence>
<dbReference type="PRINTS" id="PR00039">
    <property type="entry name" value="HTHLYSR"/>
</dbReference>
<reference evidence="6 7" key="1">
    <citation type="submission" date="2017-05" db="EMBL/GenBank/DDBJ databases">
        <title>Comparative genomic and metabolic analysis of manganese-oxidizing mechanisms in Celeribater manganoxidans DY25T: its adaption to the environment of polymetallic nodule.</title>
        <authorList>
            <person name="Wang X."/>
        </authorList>
    </citation>
    <scope>NUCLEOTIDE SEQUENCE [LARGE SCALE GENOMIC DNA]</scope>
    <source>
        <strain evidence="6 7">DY25</strain>
        <plasmid evidence="7">pdy25-a</plasmid>
    </source>
</reference>
<dbReference type="KEGG" id="cmag:CBW24_15835"/>
<accession>A0A291M475</accession>
<evidence type="ECO:0000313" key="6">
    <source>
        <dbReference type="EMBL" id="ATI43618.1"/>
    </source>
</evidence>
<dbReference type="Gene3D" id="3.40.190.10">
    <property type="entry name" value="Periplasmic binding protein-like II"/>
    <property type="match status" value="2"/>
</dbReference>
<protein>
    <submittedName>
        <fullName evidence="6">LysR family transcriptional regulator</fullName>
    </submittedName>
</protein>
<sequence>MLNAQWLETFTALSETGSMTRTAAALNMTQPGVSQHVKKLEAQLGTPLLRRDGRSFTLTPAGERVRALGLARRAEEASLRAGIGADDPDRGRISVACPGGFAMMLYPRLLRHAATRPALDLVVEAAPQTTILDGVAEGRFDYGLLHHAPDHRRVTGARIGSEELCLLYPADADPGQPSLADLEQRGLIAHPDAALLADLLLAPNYPEDYPGGDRLRQRGRINQLGQIPMPVSVGIGYTVLPRSGLAGFAHRERLRIIPLPHRVRQDLWLISRRGRQMPARLDAAERIIRATAAALDDDGGDLRA</sequence>